<feature type="domain" description="N-acetyltransferase" evidence="2">
    <location>
        <begin position="216"/>
        <end position="364"/>
    </location>
</feature>
<sequence>MDARDVPPAPDPVLDWPHTAGEDDPPSVTWRLRIRVDDRPGTLARVAIRLADLGCNILGLTVLPVPGGVLDEVVLRPPIGLTPAQLVTALRGEGCDCVGLVEADLRDLVDAGTAALAAATRAVVDPAHTVDAIREVLAADLVTVVPADEANPGRTEGGHRAVLPLGPARVLVARRRWAPFAQLELARARALAHLMAAVADNASGPVVLTCADGAALVLRLGGPADVDAVAALHGRCSAGTLFRRYHTDTRTVPRRWLQRLLLPPRGLSVLAGCGRDVVGLGQLIPRPGETVAEVSLLVEDAWQRRGVGTGLVRRLAVLAAARGYRELLAVHPPDQDVVRRAVLRAGLPVTAEAEGAVRVTLPAPGAGGG</sequence>
<dbReference type="InterPro" id="IPR000182">
    <property type="entry name" value="GNAT_dom"/>
</dbReference>
<feature type="region of interest" description="Disordered" evidence="1">
    <location>
        <begin position="1"/>
        <end position="25"/>
    </location>
</feature>
<dbReference type="Proteomes" id="UP000198727">
    <property type="component" value="Unassembled WGS sequence"/>
</dbReference>
<dbReference type="InterPro" id="IPR016181">
    <property type="entry name" value="Acyl_CoA_acyltransferase"/>
</dbReference>
<dbReference type="Pfam" id="PF00583">
    <property type="entry name" value="Acetyltransf_1"/>
    <property type="match status" value="1"/>
</dbReference>
<keyword evidence="4" id="KW-1185">Reference proteome</keyword>
<dbReference type="Gene3D" id="3.40.630.30">
    <property type="match status" value="1"/>
</dbReference>
<evidence type="ECO:0000313" key="3">
    <source>
        <dbReference type="EMBL" id="SFQ34492.1"/>
    </source>
</evidence>
<dbReference type="OrthoDB" id="5516749at2"/>
<dbReference type="Pfam" id="PF01842">
    <property type="entry name" value="ACT"/>
    <property type="match status" value="1"/>
</dbReference>
<name>A0A1I5XRA2_9PSEU</name>
<reference evidence="4" key="1">
    <citation type="submission" date="2016-10" db="EMBL/GenBank/DDBJ databases">
        <authorList>
            <person name="Varghese N."/>
            <person name="Submissions S."/>
        </authorList>
    </citation>
    <scope>NUCLEOTIDE SEQUENCE [LARGE SCALE GENOMIC DNA]</scope>
    <source>
        <strain evidence="4">CGMCC 4.5579</strain>
    </source>
</reference>
<accession>A0A1I5XRA2</accession>
<dbReference type="InterPro" id="IPR002912">
    <property type="entry name" value="ACT_dom"/>
</dbReference>
<protein>
    <submittedName>
        <fullName evidence="3">ACT domain-containing protein</fullName>
    </submittedName>
</protein>
<dbReference type="AlphaFoldDB" id="A0A1I5XRA2"/>
<dbReference type="STRING" id="587909.SAMN05421810_106213"/>
<dbReference type="SUPFAM" id="SSF55021">
    <property type="entry name" value="ACT-like"/>
    <property type="match status" value="1"/>
</dbReference>
<gene>
    <name evidence="3" type="ORF">SAMN05421810_106213</name>
</gene>
<dbReference type="PROSITE" id="PS51186">
    <property type="entry name" value="GNAT"/>
    <property type="match status" value="1"/>
</dbReference>
<evidence type="ECO:0000259" key="2">
    <source>
        <dbReference type="PROSITE" id="PS51186"/>
    </source>
</evidence>
<organism evidence="3 4">
    <name type="scientific">Amycolatopsis arida</name>
    <dbReference type="NCBI Taxonomy" id="587909"/>
    <lineage>
        <taxon>Bacteria</taxon>
        <taxon>Bacillati</taxon>
        <taxon>Actinomycetota</taxon>
        <taxon>Actinomycetes</taxon>
        <taxon>Pseudonocardiales</taxon>
        <taxon>Pseudonocardiaceae</taxon>
        <taxon>Amycolatopsis</taxon>
    </lineage>
</organism>
<dbReference type="GO" id="GO:0016747">
    <property type="term" value="F:acyltransferase activity, transferring groups other than amino-acyl groups"/>
    <property type="evidence" value="ECO:0007669"/>
    <property type="project" value="InterPro"/>
</dbReference>
<evidence type="ECO:0000256" key="1">
    <source>
        <dbReference type="SAM" id="MobiDB-lite"/>
    </source>
</evidence>
<dbReference type="CDD" id="cd02116">
    <property type="entry name" value="ACT"/>
    <property type="match status" value="1"/>
</dbReference>
<dbReference type="EMBL" id="FOWW01000006">
    <property type="protein sequence ID" value="SFQ34492.1"/>
    <property type="molecule type" value="Genomic_DNA"/>
</dbReference>
<dbReference type="InterPro" id="IPR045865">
    <property type="entry name" value="ACT-like_dom_sf"/>
</dbReference>
<proteinExistence type="predicted"/>
<dbReference type="SUPFAM" id="SSF55729">
    <property type="entry name" value="Acyl-CoA N-acyltransferases (Nat)"/>
    <property type="match status" value="1"/>
</dbReference>
<evidence type="ECO:0000313" key="4">
    <source>
        <dbReference type="Proteomes" id="UP000198727"/>
    </source>
</evidence>
<dbReference type="RefSeq" id="WP_092531711.1">
    <property type="nucleotide sequence ID" value="NZ_FOWW01000006.1"/>
</dbReference>